<dbReference type="HOGENOM" id="CLU_1605978_0_0_1"/>
<dbReference type="AlphaFoldDB" id="H3GK88"/>
<evidence type="ECO:0000313" key="3">
    <source>
        <dbReference type="Proteomes" id="UP000005238"/>
    </source>
</evidence>
<keyword evidence="3" id="KW-1185">Reference proteome</keyword>
<reference evidence="2" key="2">
    <citation type="submission" date="2015-06" db="UniProtKB">
        <authorList>
            <consortium name="EnsemblProtists"/>
        </authorList>
    </citation>
    <scope>IDENTIFICATION</scope>
    <source>
        <strain evidence="2">Pr102</strain>
    </source>
</reference>
<feature type="region of interest" description="Disordered" evidence="1">
    <location>
        <begin position="56"/>
        <end position="123"/>
    </location>
</feature>
<dbReference type="EnsemblProtists" id="Phyra76655">
    <property type="protein sequence ID" value="Phyra76655"/>
    <property type="gene ID" value="Phyra76655"/>
</dbReference>
<evidence type="ECO:0000313" key="2">
    <source>
        <dbReference type="EnsemblProtists" id="Phyra76655"/>
    </source>
</evidence>
<reference evidence="3" key="1">
    <citation type="journal article" date="2006" name="Science">
        <title>Phytophthora genome sequences uncover evolutionary origins and mechanisms of pathogenesis.</title>
        <authorList>
            <person name="Tyler B.M."/>
            <person name="Tripathy S."/>
            <person name="Zhang X."/>
            <person name="Dehal P."/>
            <person name="Jiang R.H."/>
            <person name="Aerts A."/>
            <person name="Arredondo F.D."/>
            <person name="Baxter L."/>
            <person name="Bensasson D."/>
            <person name="Beynon J.L."/>
            <person name="Chapman J."/>
            <person name="Damasceno C.M."/>
            <person name="Dorrance A.E."/>
            <person name="Dou D."/>
            <person name="Dickerman A.W."/>
            <person name="Dubchak I.L."/>
            <person name="Garbelotto M."/>
            <person name="Gijzen M."/>
            <person name="Gordon S.G."/>
            <person name="Govers F."/>
            <person name="Grunwald N.J."/>
            <person name="Huang W."/>
            <person name="Ivors K.L."/>
            <person name="Jones R.W."/>
            <person name="Kamoun S."/>
            <person name="Krampis K."/>
            <person name="Lamour K.H."/>
            <person name="Lee M.K."/>
            <person name="McDonald W.H."/>
            <person name="Medina M."/>
            <person name="Meijer H.J."/>
            <person name="Nordberg E.K."/>
            <person name="Maclean D.J."/>
            <person name="Ospina-Giraldo M.D."/>
            <person name="Morris P.F."/>
            <person name="Phuntumart V."/>
            <person name="Putnam N.H."/>
            <person name="Rash S."/>
            <person name="Rose J.K."/>
            <person name="Sakihama Y."/>
            <person name="Salamov A.A."/>
            <person name="Savidor A."/>
            <person name="Scheuring C.F."/>
            <person name="Smith B.M."/>
            <person name="Sobral B.W."/>
            <person name="Terry A."/>
            <person name="Torto-Alalibo T.A."/>
            <person name="Win J."/>
            <person name="Xu Z."/>
            <person name="Zhang H."/>
            <person name="Grigoriev I.V."/>
            <person name="Rokhsar D.S."/>
            <person name="Boore J.L."/>
        </authorList>
    </citation>
    <scope>NUCLEOTIDE SEQUENCE [LARGE SCALE GENOMIC DNA]</scope>
    <source>
        <strain evidence="3">Pr102</strain>
    </source>
</reference>
<evidence type="ECO:0000256" key="1">
    <source>
        <dbReference type="SAM" id="MobiDB-lite"/>
    </source>
</evidence>
<accession>H3GK88</accession>
<feature type="compositionally biased region" description="Basic and acidic residues" evidence="1">
    <location>
        <begin position="56"/>
        <end position="70"/>
    </location>
</feature>
<name>H3GK88_PHYRM</name>
<dbReference type="Proteomes" id="UP000005238">
    <property type="component" value="Unassembled WGS sequence"/>
</dbReference>
<dbReference type="InParanoid" id="H3GK88"/>
<sequence>MNDVISGEDMVKVIIQSVAFEYWGVVRIFDKAVREGNTPSLMARNTLRGEAELDKQRDVMNGKGTSKEPAKIMQVQKQESEEQDQHRQGGGKQSKQQKGAAKKKFKAQQQLKAQGGEKKSSSMALLRWSGSGCADDSTKPFIAMVRKAACETSVAAVKNSNFLGAD</sequence>
<feature type="compositionally biased region" description="Basic and acidic residues" evidence="1">
    <location>
        <begin position="78"/>
        <end position="87"/>
    </location>
</feature>
<dbReference type="EMBL" id="DS566016">
    <property type="status" value="NOT_ANNOTATED_CDS"/>
    <property type="molecule type" value="Genomic_DNA"/>
</dbReference>
<protein>
    <submittedName>
        <fullName evidence="2">Uncharacterized protein</fullName>
    </submittedName>
</protein>
<organism evidence="2 3">
    <name type="scientific">Phytophthora ramorum</name>
    <name type="common">Sudden oak death agent</name>
    <dbReference type="NCBI Taxonomy" id="164328"/>
    <lineage>
        <taxon>Eukaryota</taxon>
        <taxon>Sar</taxon>
        <taxon>Stramenopiles</taxon>
        <taxon>Oomycota</taxon>
        <taxon>Peronosporomycetes</taxon>
        <taxon>Peronosporales</taxon>
        <taxon>Peronosporaceae</taxon>
        <taxon>Phytophthora</taxon>
    </lineage>
</organism>
<proteinExistence type="predicted"/>